<comment type="caution">
    <text evidence="1">The sequence shown here is derived from an EMBL/GenBank/DDBJ whole genome shotgun (WGS) entry which is preliminary data.</text>
</comment>
<name>A0ABV6FT70_9BACT</name>
<dbReference type="PROSITE" id="PS51365">
    <property type="entry name" value="RENAL_DIPEPTIDASE_2"/>
    <property type="match status" value="1"/>
</dbReference>
<dbReference type="Gene3D" id="3.20.20.140">
    <property type="entry name" value="Metal-dependent hydrolases"/>
    <property type="match status" value="1"/>
</dbReference>
<protein>
    <submittedName>
        <fullName evidence="1">Dipeptidase</fullName>
    </submittedName>
</protein>
<evidence type="ECO:0000313" key="1">
    <source>
        <dbReference type="EMBL" id="MFC0262966.1"/>
    </source>
</evidence>
<dbReference type="InterPro" id="IPR008257">
    <property type="entry name" value="Pept_M19"/>
</dbReference>
<dbReference type="SUPFAM" id="SSF51556">
    <property type="entry name" value="Metallo-dependent hydrolases"/>
    <property type="match status" value="1"/>
</dbReference>
<keyword evidence="2" id="KW-1185">Reference proteome</keyword>
<gene>
    <name evidence="1" type="ORF">ACFFIP_09755</name>
</gene>
<dbReference type="PANTHER" id="PTHR10443:SF12">
    <property type="entry name" value="DIPEPTIDASE"/>
    <property type="match status" value="1"/>
</dbReference>
<dbReference type="EMBL" id="JBHLWI010000028">
    <property type="protein sequence ID" value="MFC0262966.1"/>
    <property type="molecule type" value="Genomic_DNA"/>
</dbReference>
<accession>A0ABV6FT70</accession>
<evidence type="ECO:0000313" key="2">
    <source>
        <dbReference type="Proteomes" id="UP001589797"/>
    </source>
</evidence>
<dbReference type="RefSeq" id="WP_382387427.1">
    <property type="nucleotide sequence ID" value="NZ_JBHLWI010000028.1"/>
</dbReference>
<organism evidence="1 2">
    <name type="scientific">Fontibacter flavus</name>
    <dbReference type="NCBI Taxonomy" id="654838"/>
    <lineage>
        <taxon>Bacteria</taxon>
        <taxon>Pseudomonadati</taxon>
        <taxon>Bacteroidota</taxon>
        <taxon>Cytophagia</taxon>
        <taxon>Cytophagales</taxon>
        <taxon>Cyclobacteriaceae</taxon>
        <taxon>Fontibacter</taxon>
    </lineage>
</organism>
<dbReference type="Pfam" id="PF01244">
    <property type="entry name" value="Peptidase_M19"/>
    <property type="match status" value="1"/>
</dbReference>
<sequence>MFTIDAHLDLSMNALEWNRDLRKSVSAINQREQGLTDKPDRAKATVSLPELRQGNIGLVVATQIARFVDENNPLPGWHSPEQAWAQTQGQLAWYKAMEDAGEMVQITNLESLEKHLHLWLHELPWNTKPVGYILSLEGADSLVNLSYLERAYANGLRALGPAHYGPGRYANGTDSSGKMGKNGLELLKEMERLNIILDATHLCDDAFWQAMDHFNGHVWASHNNCRALVNHNRQFSDDQIKALVERGAVIGGALDAWMMVPNWERGKSDPKSMECNLDKMIDHLDHICQIAGNADHIGIGSDLDGAFGKEQCPYDLETIADLQTLPNLLSKRGYSPKDVEKVMFGNWVRFLRKAWKISKTPQEEAPVQ</sequence>
<dbReference type="PANTHER" id="PTHR10443">
    <property type="entry name" value="MICROSOMAL DIPEPTIDASE"/>
    <property type="match status" value="1"/>
</dbReference>
<dbReference type="InterPro" id="IPR032466">
    <property type="entry name" value="Metal_Hydrolase"/>
</dbReference>
<reference evidence="1 2" key="1">
    <citation type="submission" date="2024-09" db="EMBL/GenBank/DDBJ databases">
        <authorList>
            <person name="Sun Q."/>
            <person name="Mori K."/>
        </authorList>
    </citation>
    <scope>NUCLEOTIDE SEQUENCE [LARGE SCALE GENOMIC DNA]</scope>
    <source>
        <strain evidence="1 2">CCM 7650</strain>
    </source>
</reference>
<proteinExistence type="predicted"/>
<dbReference type="Proteomes" id="UP001589797">
    <property type="component" value="Unassembled WGS sequence"/>
</dbReference>